<keyword evidence="4 6" id="KW-0520">NAD</keyword>
<proteinExistence type="inferred from homology"/>
<accession>A0ABW4CK31</accession>
<dbReference type="InterPro" id="IPR003680">
    <property type="entry name" value="Flavodoxin_fold"/>
</dbReference>
<dbReference type="PANTHER" id="PTHR43741">
    <property type="entry name" value="FMN-DEPENDENT NADH-AZOREDUCTASE 1"/>
    <property type="match status" value="1"/>
</dbReference>
<keyword evidence="1 6" id="KW-0285">Flavoprotein</keyword>
<dbReference type="SUPFAM" id="SSF52218">
    <property type="entry name" value="Flavoproteins"/>
    <property type="match status" value="1"/>
</dbReference>
<keyword evidence="9" id="KW-1185">Reference proteome</keyword>
<dbReference type="InterPro" id="IPR050104">
    <property type="entry name" value="FMN-dep_NADH:Q_OxRdtase_AzoR1"/>
</dbReference>
<dbReference type="Gene3D" id="3.40.50.360">
    <property type="match status" value="1"/>
</dbReference>
<comment type="caution">
    <text evidence="8">The sequence shown here is derived from an EMBL/GenBank/DDBJ whole genome shotgun (WGS) entry which is preliminary data.</text>
</comment>
<dbReference type="EC" id="1.6.5.-" evidence="6"/>
<dbReference type="InterPro" id="IPR023048">
    <property type="entry name" value="NADH:quinone_OxRdtase_FMN_depd"/>
</dbReference>
<gene>
    <name evidence="6" type="primary">azoR</name>
    <name evidence="8" type="ORF">ACFQ4P_12350</name>
</gene>
<evidence type="ECO:0000259" key="7">
    <source>
        <dbReference type="Pfam" id="PF02525"/>
    </source>
</evidence>
<evidence type="ECO:0000256" key="5">
    <source>
        <dbReference type="ARBA" id="ARBA00048542"/>
    </source>
</evidence>
<dbReference type="PANTHER" id="PTHR43741:SF4">
    <property type="entry name" value="FMN-DEPENDENT NADH:QUINONE OXIDOREDUCTASE"/>
    <property type="match status" value="1"/>
</dbReference>
<dbReference type="Proteomes" id="UP001597196">
    <property type="component" value="Unassembled WGS sequence"/>
</dbReference>
<comment type="cofactor">
    <cofactor evidence="6">
        <name>FMN</name>
        <dbReference type="ChEBI" id="CHEBI:58210"/>
    </cofactor>
    <text evidence="6">Binds 1 FMN per subunit.</text>
</comment>
<dbReference type="RefSeq" id="WP_203628579.1">
    <property type="nucleotide sequence ID" value="NZ_BOLQ01000036.1"/>
</dbReference>
<protein>
    <recommendedName>
        <fullName evidence="6">FMN dependent NADH:quinone oxidoreductase</fullName>
        <ecNumber evidence="6">1.6.5.-</ecNumber>
    </recommendedName>
    <alternativeName>
        <fullName evidence="6">Azo-dye reductase</fullName>
    </alternativeName>
    <alternativeName>
        <fullName evidence="6">FMN-dependent NADH-azo compound oxidoreductase</fullName>
    </alternativeName>
    <alternativeName>
        <fullName evidence="6">FMN-dependent NADH-azoreductase</fullName>
        <ecNumber evidence="6">1.7.1.17</ecNumber>
    </alternativeName>
</protein>
<comment type="similarity">
    <text evidence="6">Belongs to the azoreductase type 1 family.</text>
</comment>
<comment type="function">
    <text evidence="6">Also exhibits azoreductase activity. Catalyzes the reductive cleavage of the azo bond in aromatic azo compounds to the corresponding amines.</text>
</comment>
<evidence type="ECO:0000256" key="3">
    <source>
        <dbReference type="ARBA" id="ARBA00023002"/>
    </source>
</evidence>
<evidence type="ECO:0000256" key="4">
    <source>
        <dbReference type="ARBA" id="ARBA00023027"/>
    </source>
</evidence>
<sequence length="214" mass="24391">MNTLLINAHPDYLNPAHYSLQLAVQFSQRFHAQFPAETLVERDLYEAPLPQVVNGQLYSMWAKQAQGKSLNPGEAAAQRANRALLDEFKAAHRIVIVEPLHNFNVTSRLKDYIDNILVARETFRYTADGSVGLMTDDRRVLLLQGSGSIYTNDDRYTPLEFSRTYLRAIFTELMGFDRFQIVRAQGTQVQDADPEKIQAQATADLAREFSRFYA</sequence>
<dbReference type="InterPro" id="IPR029039">
    <property type="entry name" value="Flavoprotein-like_sf"/>
</dbReference>
<reference evidence="9" key="1">
    <citation type="journal article" date="2019" name="Int. J. Syst. Evol. Microbiol.">
        <title>The Global Catalogue of Microorganisms (GCM) 10K type strain sequencing project: providing services to taxonomists for standard genome sequencing and annotation.</title>
        <authorList>
            <consortium name="The Broad Institute Genomics Platform"/>
            <consortium name="The Broad Institute Genome Sequencing Center for Infectious Disease"/>
            <person name="Wu L."/>
            <person name="Ma J."/>
        </authorList>
    </citation>
    <scope>NUCLEOTIDE SEQUENCE [LARGE SCALE GENOMIC DNA]</scope>
    <source>
        <strain evidence="9">CCM 8980</strain>
    </source>
</reference>
<comment type="function">
    <text evidence="6">Quinone reductase that provides resistance to thiol-specific stress caused by electrophilic quinones.</text>
</comment>
<evidence type="ECO:0000256" key="6">
    <source>
        <dbReference type="HAMAP-Rule" id="MF_01216"/>
    </source>
</evidence>
<feature type="domain" description="Flavodoxin-like fold" evidence="7">
    <location>
        <begin position="1"/>
        <end position="201"/>
    </location>
</feature>
<comment type="caution">
    <text evidence="6">Lacks conserved residue(s) required for the propagation of feature annotation.</text>
</comment>
<keyword evidence="3 6" id="KW-0560">Oxidoreductase</keyword>
<organism evidence="8 9">
    <name type="scientific">Lacticaseibacillus mingshuiensis</name>
    <dbReference type="NCBI Taxonomy" id="2799574"/>
    <lineage>
        <taxon>Bacteria</taxon>
        <taxon>Bacillati</taxon>
        <taxon>Bacillota</taxon>
        <taxon>Bacilli</taxon>
        <taxon>Lactobacillales</taxon>
        <taxon>Lactobacillaceae</taxon>
        <taxon>Lacticaseibacillus</taxon>
    </lineage>
</organism>
<comment type="catalytic activity">
    <reaction evidence="5">
        <text>N,N-dimethyl-1,4-phenylenediamine + anthranilate + 2 NAD(+) = 2-(4-dimethylaminophenyl)diazenylbenzoate + 2 NADH + 2 H(+)</text>
        <dbReference type="Rhea" id="RHEA:55872"/>
        <dbReference type="ChEBI" id="CHEBI:15378"/>
        <dbReference type="ChEBI" id="CHEBI:15783"/>
        <dbReference type="ChEBI" id="CHEBI:16567"/>
        <dbReference type="ChEBI" id="CHEBI:57540"/>
        <dbReference type="ChEBI" id="CHEBI:57945"/>
        <dbReference type="ChEBI" id="CHEBI:71579"/>
        <dbReference type="EC" id="1.7.1.17"/>
    </reaction>
    <physiologicalReaction direction="right-to-left" evidence="5">
        <dbReference type="Rhea" id="RHEA:55874"/>
    </physiologicalReaction>
</comment>
<evidence type="ECO:0000313" key="9">
    <source>
        <dbReference type="Proteomes" id="UP001597196"/>
    </source>
</evidence>
<evidence type="ECO:0000313" key="8">
    <source>
        <dbReference type="EMBL" id="MFD1431022.1"/>
    </source>
</evidence>
<evidence type="ECO:0000256" key="2">
    <source>
        <dbReference type="ARBA" id="ARBA00022643"/>
    </source>
</evidence>
<dbReference type="EMBL" id="JBHTOC010000026">
    <property type="protein sequence ID" value="MFD1431022.1"/>
    <property type="molecule type" value="Genomic_DNA"/>
</dbReference>
<comment type="subunit">
    <text evidence="6">Homodimer.</text>
</comment>
<dbReference type="Pfam" id="PF02525">
    <property type="entry name" value="Flavodoxin_2"/>
    <property type="match status" value="1"/>
</dbReference>
<dbReference type="EC" id="1.7.1.17" evidence="6"/>
<keyword evidence="2 6" id="KW-0288">FMN</keyword>
<comment type="catalytic activity">
    <reaction evidence="6">
        <text>2 a quinone + NADH + H(+) = 2 a 1,4-benzosemiquinone + NAD(+)</text>
        <dbReference type="Rhea" id="RHEA:65952"/>
        <dbReference type="ChEBI" id="CHEBI:15378"/>
        <dbReference type="ChEBI" id="CHEBI:57540"/>
        <dbReference type="ChEBI" id="CHEBI:57945"/>
        <dbReference type="ChEBI" id="CHEBI:132124"/>
        <dbReference type="ChEBI" id="CHEBI:134225"/>
    </reaction>
</comment>
<evidence type="ECO:0000256" key="1">
    <source>
        <dbReference type="ARBA" id="ARBA00022630"/>
    </source>
</evidence>
<dbReference type="HAMAP" id="MF_01216">
    <property type="entry name" value="Azoreductase_type1"/>
    <property type="match status" value="1"/>
</dbReference>
<name>A0ABW4CK31_9LACO</name>